<dbReference type="AlphaFoldDB" id="A0A9N9DP63"/>
<evidence type="ECO:0000313" key="2">
    <source>
        <dbReference type="EMBL" id="CAG8647895.1"/>
    </source>
</evidence>
<comment type="caution">
    <text evidence="2">The sequence shown here is derived from an EMBL/GenBank/DDBJ whole genome shotgun (WGS) entry which is preliminary data.</text>
</comment>
<organism evidence="2 3">
    <name type="scientific">Diversispora eburnea</name>
    <dbReference type="NCBI Taxonomy" id="1213867"/>
    <lineage>
        <taxon>Eukaryota</taxon>
        <taxon>Fungi</taxon>
        <taxon>Fungi incertae sedis</taxon>
        <taxon>Mucoromycota</taxon>
        <taxon>Glomeromycotina</taxon>
        <taxon>Glomeromycetes</taxon>
        <taxon>Diversisporales</taxon>
        <taxon>Diversisporaceae</taxon>
        <taxon>Diversispora</taxon>
    </lineage>
</organism>
<dbReference type="EMBL" id="CAJVPK010005962">
    <property type="protein sequence ID" value="CAG8647895.1"/>
    <property type="molecule type" value="Genomic_DNA"/>
</dbReference>
<protein>
    <submittedName>
        <fullName evidence="2">5109_t:CDS:1</fullName>
    </submittedName>
</protein>
<proteinExistence type="predicted"/>
<feature type="region of interest" description="Disordered" evidence="1">
    <location>
        <begin position="70"/>
        <end position="89"/>
    </location>
</feature>
<sequence length="89" mass="9531">TANNSGASAKAHIDDQSARTIVYNEIKSLLFDITDVNLLIGVTNCHVHMSDLSSLTDSSAELARSKLSEIEVSKEASPETEISAPTEIK</sequence>
<accession>A0A9N9DP63</accession>
<name>A0A9N9DP63_9GLOM</name>
<reference evidence="2" key="1">
    <citation type="submission" date="2021-06" db="EMBL/GenBank/DDBJ databases">
        <authorList>
            <person name="Kallberg Y."/>
            <person name="Tangrot J."/>
            <person name="Rosling A."/>
        </authorList>
    </citation>
    <scope>NUCLEOTIDE SEQUENCE</scope>
    <source>
        <strain evidence="2">AZ414A</strain>
    </source>
</reference>
<keyword evidence="3" id="KW-1185">Reference proteome</keyword>
<evidence type="ECO:0000256" key="1">
    <source>
        <dbReference type="SAM" id="MobiDB-lite"/>
    </source>
</evidence>
<feature type="non-terminal residue" evidence="2">
    <location>
        <position position="89"/>
    </location>
</feature>
<gene>
    <name evidence="2" type="ORF">DEBURN_LOCUS11371</name>
</gene>
<evidence type="ECO:0000313" key="3">
    <source>
        <dbReference type="Proteomes" id="UP000789706"/>
    </source>
</evidence>
<dbReference type="Proteomes" id="UP000789706">
    <property type="component" value="Unassembled WGS sequence"/>
</dbReference>
<feature type="non-terminal residue" evidence="2">
    <location>
        <position position="1"/>
    </location>
</feature>